<feature type="compositionally biased region" description="Low complexity" evidence="1">
    <location>
        <begin position="204"/>
        <end position="214"/>
    </location>
</feature>
<dbReference type="InterPro" id="IPR055693">
    <property type="entry name" value="DUF7269"/>
</dbReference>
<dbReference type="EMBL" id="FOKW01000009">
    <property type="protein sequence ID" value="SFC51298.1"/>
    <property type="molecule type" value="Genomic_DNA"/>
</dbReference>
<proteinExistence type="predicted"/>
<protein>
    <submittedName>
        <fullName evidence="2">Uncharacterized protein</fullName>
    </submittedName>
</protein>
<dbReference type="OrthoDB" id="307812at2157"/>
<keyword evidence="3" id="KW-1185">Reference proteome</keyword>
<evidence type="ECO:0000313" key="3">
    <source>
        <dbReference type="Proteomes" id="UP000199161"/>
    </source>
</evidence>
<name>A0A1I1JXU3_NATHA</name>
<accession>A0A1I1JXU3</accession>
<feature type="region of interest" description="Disordered" evidence="1">
    <location>
        <begin position="203"/>
        <end position="222"/>
    </location>
</feature>
<dbReference type="RefSeq" id="WP_089789222.1">
    <property type="nucleotide sequence ID" value="NZ_FOKW01000009.1"/>
</dbReference>
<dbReference type="Proteomes" id="UP000199161">
    <property type="component" value="Unassembled WGS sequence"/>
</dbReference>
<dbReference type="AlphaFoldDB" id="A0A1I1JXU3"/>
<evidence type="ECO:0000313" key="2">
    <source>
        <dbReference type="EMBL" id="SFC51298.1"/>
    </source>
</evidence>
<sequence length="222" mass="24193">MRTVANGLLALIAVVALGVAGVLSIRPSVLPPDLLDAIVMVEETVEPDDVLIRIAGLVGLFALWRTYFSGATDLQDGGVDRNAGSQAAASDTNVVGEVASERVERTIESLKRGSRTDRETEAVVDDLRETLRTVETAKGRSDEVAAERIRAGDWTDDRIAAAFLGDASAGRLSIWHRLRMWLFPGQTFEQRLERTLAELERYATDSTSDMTQDTDGTEAEDE</sequence>
<dbReference type="Pfam" id="PF23933">
    <property type="entry name" value="DUF7269"/>
    <property type="match status" value="1"/>
</dbReference>
<reference evidence="3" key="1">
    <citation type="submission" date="2016-10" db="EMBL/GenBank/DDBJ databases">
        <authorList>
            <person name="Varghese N."/>
            <person name="Submissions S."/>
        </authorList>
    </citation>
    <scope>NUCLEOTIDE SEQUENCE [LARGE SCALE GENOMIC DNA]</scope>
    <source>
        <strain evidence="3">DSM 13078</strain>
    </source>
</reference>
<organism evidence="2 3">
    <name type="scientific">Natronobacterium haloterrestre</name>
    <name type="common">Halobiforma haloterrestris</name>
    <dbReference type="NCBI Taxonomy" id="148448"/>
    <lineage>
        <taxon>Archaea</taxon>
        <taxon>Methanobacteriati</taxon>
        <taxon>Methanobacteriota</taxon>
        <taxon>Stenosarchaea group</taxon>
        <taxon>Halobacteria</taxon>
        <taxon>Halobacteriales</taxon>
        <taxon>Natrialbaceae</taxon>
        <taxon>Natronobacterium</taxon>
    </lineage>
</organism>
<evidence type="ECO:0000256" key="1">
    <source>
        <dbReference type="SAM" id="MobiDB-lite"/>
    </source>
</evidence>
<gene>
    <name evidence="2" type="ORF">SAMN05444422_109166</name>
</gene>